<protein>
    <submittedName>
        <fullName evidence="2">Uncharacterized protein</fullName>
    </submittedName>
</protein>
<dbReference type="AlphaFoldDB" id="A0A0S4JUJ7"/>
<evidence type="ECO:0000313" key="3">
    <source>
        <dbReference type="Proteomes" id="UP000051952"/>
    </source>
</evidence>
<evidence type="ECO:0000256" key="1">
    <source>
        <dbReference type="SAM" id="MobiDB-lite"/>
    </source>
</evidence>
<sequence>MTFQGYAHSATSAEELLCVQEEISRSLLCSTWAQEDAQLAHCIADGLYFFANNERIRRTYFRIRDDVNSRAPAHIPKTGEWDYHMYFLTRKEYERKNPYRLVDTESGLSSSSQAPPPPPGLATSTIENPAQEYFVQYVEQQNVVALEAAQSISHNPILRAKQQLRATVVHERHMRQQIMALWDDFLELCRLRRDRSHRFALPHRLPIASSVNAE</sequence>
<proteinExistence type="predicted"/>
<reference evidence="3" key="1">
    <citation type="submission" date="2015-09" db="EMBL/GenBank/DDBJ databases">
        <authorList>
            <consortium name="Pathogen Informatics"/>
        </authorList>
    </citation>
    <scope>NUCLEOTIDE SEQUENCE [LARGE SCALE GENOMIC DNA]</scope>
    <source>
        <strain evidence="3">Lake Konstanz</strain>
    </source>
</reference>
<keyword evidence="3" id="KW-1185">Reference proteome</keyword>
<accession>A0A0S4JUJ7</accession>
<feature type="region of interest" description="Disordered" evidence="1">
    <location>
        <begin position="104"/>
        <end position="125"/>
    </location>
</feature>
<dbReference type="EMBL" id="CYKH01002188">
    <property type="protein sequence ID" value="CUG93705.1"/>
    <property type="molecule type" value="Genomic_DNA"/>
</dbReference>
<organism evidence="2 3">
    <name type="scientific">Bodo saltans</name>
    <name type="common">Flagellated protozoan</name>
    <dbReference type="NCBI Taxonomy" id="75058"/>
    <lineage>
        <taxon>Eukaryota</taxon>
        <taxon>Discoba</taxon>
        <taxon>Euglenozoa</taxon>
        <taxon>Kinetoplastea</taxon>
        <taxon>Metakinetoplastina</taxon>
        <taxon>Eubodonida</taxon>
        <taxon>Bodonidae</taxon>
        <taxon>Bodo</taxon>
    </lineage>
</organism>
<name>A0A0S4JUJ7_BODSA</name>
<dbReference type="VEuPathDB" id="TriTrypDB:BSAL_44395"/>
<evidence type="ECO:0000313" key="2">
    <source>
        <dbReference type="EMBL" id="CUG93705.1"/>
    </source>
</evidence>
<gene>
    <name evidence="2" type="ORF">BSAL_44395</name>
</gene>
<dbReference type="Proteomes" id="UP000051952">
    <property type="component" value="Unassembled WGS sequence"/>
</dbReference>